<dbReference type="Proteomes" id="UP000236379">
    <property type="component" value="Unassembled WGS sequence"/>
</dbReference>
<reference evidence="1 2" key="1">
    <citation type="submission" date="2018-01" db="EMBL/GenBank/DDBJ databases">
        <title>Deinococcus koreensis sp. nov., a radiation-resistant bacterium isolated from river water.</title>
        <authorList>
            <person name="Choi A."/>
        </authorList>
    </citation>
    <scope>NUCLEOTIDE SEQUENCE [LARGE SCALE GENOMIC DNA]</scope>
    <source>
        <strain evidence="1 2">SJW1-2</strain>
    </source>
</reference>
<dbReference type="EMBL" id="PPPD01000001">
    <property type="protein sequence ID" value="PNY81482.1"/>
    <property type="molecule type" value="Genomic_DNA"/>
</dbReference>
<proteinExistence type="predicted"/>
<organism evidence="1 2">
    <name type="scientific">Deinococcus koreensis</name>
    <dbReference type="NCBI Taxonomy" id="2054903"/>
    <lineage>
        <taxon>Bacteria</taxon>
        <taxon>Thermotogati</taxon>
        <taxon>Deinococcota</taxon>
        <taxon>Deinococci</taxon>
        <taxon>Deinococcales</taxon>
        <taxon>Deinococcaceae</taxon>
        <taxon>Deinococcus</taxon>
    </lineage>
</organism>
<dbReference type="InterPro" id="IPR027417">
    <property type="entry name" value="P-loop_NTPase"/>
</dbReference>
<dbReference type="Pfam" id="PF13671">
    <property type="entry name" value="AAA_33"/>
    <property type="match status" value="1"/>
</dbReference>
<protein>
    <submittedName>
        <fullName evidence="1">Kinase</fullName>
    </submittedName>
</protein>
<dbReference type="PANTHER" id="PTHR37807">
    <property type="entry name" value="OS07G0160300 PROTEIN"/>
    <property type="match status" value="1"/>
</dbReference>
<keyword evidence="1" id="KW-0808">Transferase</keyword>
<dbReference type="SUPFAM" id="SSF52540">
    <property type="entry name" value="P-loop containing nucleoside triphosphate hydrolases"/>
    <property type="match status" value="1"/>
</dbReference>
<dbReference type="Gene3D" id="3.40.50.300">
    <property type="entry name" value="P-loop containing nucleotide triphosphate hydrolases"/>
    <property type="match status" value="1"/>
</dbReference>
<dbReference type="RefSeq" id="WP_103311925.1">
    <property type="nucleotide sequence ID" value="NZ_PPPD01000001.1"/>
</dbReference>
<keyword evidence="1" id="KW-0418">Kinase</keyword>
<dbReference type="GO" id="GO:0016301">
    <property type="term" value="F:kinase activity"/>
    <property type="evidence" value="ECO:0007669"/>
    <property type="project" value="UniProtKB-KW"/>
</dbReference>
<sequence>MLYVTSGLPGTGKSTLARQLARHLGAVYLRVDTVEAALLASGLKATVEGYPVCYALALDNLRLGSAVVVDVVNPLAITRDAWAGVAREAEARLVNIEVVCSDAAEHRRRVETRREDQTHRVGEWKPPTWDSVQTSAWEFETWSGERVVVDTAGRTESEAFMALLAALPRR</sequence>
<evidence type="ECO:0000313" key="1">
    <source>
        <dbReference type="EMBL" id="PNY81482.1"/>
    </source>
</evidence>
<comment type="caution">
    <text evidence="1">The sequence shown here is derived from an EMBL/GenBank/DDBJ whole genome shotgun (WGS) entry which is preliminary data.</text>
</comment>
<gene>
    <name evidence="1" type="ORF">CVO96_08895</name>
</gene>
<accession>A0A2K3UY66</accession>
<keyword evidence="2" id="KW-1185">Reference proteome</keyword>
<dbReference type="AlphaFoldDB" id="A0A2K3UY66"/>
<dbReference type="PANTHER" id="PTHR37807:SF3">
    <property type="entry name" value="OS07G0160300 PROTEIN"/>
    <property type="match status" value="1"/>
</dbReference>
<evidence type="ECO:0000313" key="2">
    <source>
        <dbReference type="Proteomes" id="UP000236379"/>
    </source>
</evidence>
<name>A0A2K3UY66_9DEIO</name>
<dbReference type="OrthoDB" id="3819922at2"/>